<dbReference type="Pfam" id="PF04205">
    <property type="entry name" value="FMN_bind"/>
    <property type="match status" value="1"/>
</dbReference>
<name>Q21HY3_SACD2</name>
<dbReference type="AlphaFoldDB" id="Q21HY3"/>
<evidence type="ECO:0000313" key="3">
    <source>
        <dbReference type="EMBL" id="ABD81696.1"/>
    </source>
</evidence>
<evidence type="ECO:0000313" key="4">
    <source>
        <dbReference type="Proteomes" id="UP000001947"/>
    </source>
</evidence>
<dbReference type="STRING" id="203122.Sde_2436"/>
<dbReference type="EMBL" id="CP000282">
    <property type="protein sequence ID" value="ABD81696.1"/>
    <property type="molecule type" value="Genomic_DNA"/>
</dbReference>
<dbReference type="PROSITE" id="PS51257">
    <property type="entry name" value="PROKAR_LIPOPROTEIN"/>
    <property type="match status" value="1"/>
</dbReference>
<dbReference type="InterPro" id="IPR007329">
    <property type="entry name" value="FMN-bd"/>
</dbReference>
<protein>
    <submittedName>
        <fullName evidence="3">FMN-binding</fullName>
    </submittedName>
</protein>
<feature type="domain" description="FMN-binding" evidence="2">
    <location>
        <begin position="89"/>
        <end position="172"/>
    </location>
</feature>
<dbReference type="GO" id="GO:0016020">
    <property type="term" value="C:membrane"/>
    <property type="evidence" value="ECO:0007669"/>
    <property type="project" value="InterPro"/>
</dbReference>
<accession>Q21HY3</accession>
<dbReference type="KEGG" id="sde:Sde_2436"/>
<reference evidence="3 4" key="1">
    <citation type="journal article" date="2008" name="PLoS Genet.">
        <title>Complete genome sequence of the complex carbohydrate-degrading marine bacterium, Saccharophagus degradans strain 2-40 T.</title>
        <authorList>
            <person name="Weiner R.M."/>
            <person name="Taylor L.E.II."/>
            <person name="Henrissat B."/>
            <person name="Hauser L."/>
            <person name="Land M."/>
            <person name="Coutinho P.M."/>
            <person name="Rancurel C."/>
            <person name="Saunders E.H."/>
            <person name="Longmire A.G."/>
            <person name="Zhang H."/>
            <person name="Bayer E.A."/>
            <person name="Gilbert H.J."/>
            <person name="Larimer F."/>
            <person name="Zhulin I.B."/>
            <person name="Ekborg N.A."/>
            <person name="Lamed R."/>
            <person name="Richardson P.M."/>
            <person name="Borovok I."/>
            <person name="Hutcheson S."/>
        </authorList>
    </citation>
    <scope>NUCLEOTIDE SEQUENCE [LARGE SCALE GENOMIC DNA]</scope>
    <source>
        <strain evidence="4">2-40 / ATCC 43961 / DSM 17024</strain>
    </source>
</reference>
<dbReference type="GO" id="GO:0010181">
    <property type="term" value="F:FMN binding"/>
    <property type="evidence" value="ECO:0007669"/>
    <property type="project" value="InterPro"/>
</dbReference>
<dbReference type="RefSeq" id="WP_011468913.1">
    <property type="nucleotide sequence ID" value="NC_007912.1"/>
</dbReference>
<evidence type="ECO:0000256" key="1">
    <source>
        <dbReference type="SAM" id="SignalP"/>
    </source>
</evidence>
<keyword evidence="4" id="KW-1185">Reference proteome</keyword>
<feature type="chain" id="PRO_5004199949" evidence="1">
    <location>
        <begin position="19"/>
        <end position="181"/>
    </location>
</feature>
<dbReference type="GeneID" id="98614097"/>
<dbReference type="SMART" id="SM00900">
    <property type="entry name" value="FMN_bind"/>
    <property type="match status" value="1"/>
</dbReference>
<feature type="signal peptide" evidence="1">
    <location>
        <begin position="1"/>
        <end position="18"/>
    </location>
</feature>
<keyword evidence="1" id="KW-0732">Signal</keyword>
<proteinExistence type="predicted"/>
<evidence type="ECO:0000259" key="2">
    <source>
        <dbReference type="SMART" id="SM00900"/>
    </source>
</evidence>
<organism evidence="3 4">
    <name type="scientific">Saccharophagus degradans (strain 2-40 / ATCC 43961 / DSM 17024)</name>
    <dbReference type="NCBI Taxonomy" id="203122"/>
    <lineage>
        <taxon>Bacteria</taxon>
        <taxon>Pseudomonadati</taxon>
        <taxon>Pseudomonadota</taxon>
        <taxon>Gammaproteobacteria</taxon>
        <taxon>Cellvibrionales</taxon>
        <taxon>Cellvibrionaceae</taxon>
        <taxon>Saccharophagus</taxon>
    </lineage>
</organism>
<dbReference type="OrthoDB" id="9778782at2"/>
<dbReference type="HOGENOM" id="CLU_118052_0_0_6"/>
<sequence length="181" mass="20392">MFKKIVYPIVVSFLIACAAVHGSEEQTLKDVETFLAEAFVDAAPARKVLWVNDALREEVRQYIGYDLDQLRVRYWAAGSRTAWILEEIGKERPITMGVVVNGDEISNVSILVYRESRGAEVQYDFFTKQFLKANLVKNTKRYELSESIDGITGATLSVRAVKKVATLALFLHQQTPYALNG</sequence>
<dbReference type="Proteomes" id="UP000001947">
    <property type="component" value="Chromosome"/>
</dbReference>
<gene>
    <name evidence="3" type="ordered locus">Sde_2436</name>
</gene>
<dbReference type="eggNOG" id="COG4659">
    <property type="taxonomic scope" value="Bacteria"/>
</dbReference>